<sequence length="412" mass="44690">MITEPRSGSRRILLTGGRAPATLELARLLRAAGHTVFAAESAPYHLCRASRAVERSFTVPAPAFDPTGFAASLARIADECRIDAIIPTCEEIFHVARELGRFAGRCEVLAAPLDELDRLHHKGAFIRLAEEAGLPAPPTAIFASPDGWLPLLADDAFAHGLVLKPAYSRFAARVIAVEPREGRLSPSVREAVRRKLDEAGGVSPRRPWIAQKLLRGEEWCTYGVAHDGVLAAFAAYRSRFRAGRGASIHFVAEAQPALADWVARFVRHARFTGQIAFDFMAEPDGAVYPLECNPRATSGIHLFRPGDGLAEALLTPAELAASGAVATPGPGAGAMLSPAMLTYGLAQAVRERKMREWLRAFAGSRDAVYRRGDPAPAAEQLRLFAWLRRTAARHGLTLQEASTIDIEWNGER</sequence>
<evidence type="ECO:0000256" key="1">
    <source>
        <dbReference type="PROSITE-ProRule" id="PRU00409"/>
    </source>
</evidence>
<evidence type="ECO:0000259" key="2">
    <source>
        <dbReference type="PROSITE" id="PS50975"/>
    </source>
</evidence>
<dbReference type="RefSeq" id="WP_282911842.1">
    <property type="nucleotide sequence ID" value="NZ_JAGRPV010000001.1"/>
</dbReference>
<gene>
    <name evidence="3" type="ORF">KB449_29875</name>
</gene>
<evidence type="ECO:0000313" key="3">
    <source>
        <dbReference type="EMBL" id="MDI4649183.1"/>
    </source>
</evidence>
<dbReference type="EMBL" id="JAGRPV010000001">
    <property type="protein sequence ID" value="MDI4649183.1"/>
    <property type="molecule type" value="Genomic_DNA"/>
</dbReference>
<comment type="caution">
    <text evidence="3">The sequence shown here is derived from an EMBL/GenBank/DDBJ whole genome shotgun (WGS) entry which is preliminary data.</text>
</comment>
<dbReference type="Gene3D" id="3.40.50.20">
    <property type="match status" value="1"/>
</dbReference>
<keyword evidence="4" id="KW-1185">Reference proteome</keyword>
<proteinExistence type="predicted"/>
<keyword evidence="1" id="KW-0067">ATP-binding</keyword>
<protein>
    <submittedName>
        <fullName evidence="3">ATP-grasp domain-containing protein</fullName>
    </submittedName>
</protein>
<reference evidence="3" key="1">
    <citation type="submission" date="2023-04" db="EMBL/GenBank/DDBJ databases">
        <title>Comparative genomic analysis of Cohnella hashimotonis sp. nov., isolated from the International Space Station.</title>
        <authorList>
            <person name="Venkateswaran K."/>
            <person name="Simpson A."/>
        </authorList>
    </citation>
    <scope>NUCLEOTIDE SEQUENCE</scope>
    <source>
        <strain evidence="3">F6_2S_P_1</strain>
    </source>
</reference>
<dbReference type="Proteomes" id="UP001161691">
    <property type="component" value="Unassembled WGS sequence"/>
</dbReference>
<dbReference type="InterPro" id="IPR011761">
    <property type="entry name" value="ATP-grasp"/>
</dbReference>
<accession>A0ABT6TQQ8</accession>
<organism evidence="3 4">
    <name type="scientific">Cohnella hashimotonis</name>
    <dbReference type="NCBI Taxonomy" id="2826895"/>
    <lineage>
        <taxon>Bacteria</taxon>
        <taxon>Bacillati</taxon>
        <taxon>Bacillota</taxon>
        <taxon>Bacilli</taxon>
        <taxon>Bacillales</taxon>
        <taxon>Paenibacillaceae</taxon>
        <taxon>Cohnella</taxon>
    </lineage>
</organism>
<evidence type="ECO:0000313" key="4">
    <source>
        <dbReference type="Proteomes" id="UP001161691"/>
    </source>
</evidence>
<dbReference type="SUPFAM" id="SSF56059">
    <property type="entry name" value="Glutathione synthetase ATP-binding domain-like"/>
    <property type="match status" value="1"/>
</dbReference>
<dbReference type="Gene3D" id="3.30.470.20">
    <property type="entry name" value="ATP-grasp fold, B domain"/>
    <property type="match status" value="1"/>
</dbReference>
<name>A0ABT6TQQ8_9BACL</name>
<dbReference type="PROSITE" id="PS50975">
    <property type="entry name" value="ATP_GRASP"/>
    <property type="match status" value="1"/>
</dbReference>
<feature type="domain" description="ATP-grasp" evidence="2">
    <location>
        <begin position="126"/>
        <end position="318"/>
    </location>
</feature>
<keyword evidence="1" id="KW-0547">Nucleotide-binding</keyword>